<name>A0A9D3W169_9ROSI</name>
<gene>
    <name evidence="2" type="ORF">J1N35_010480</name>
</gene>
<protein>
    <submittedName>
        <fullName evidence="2">Uncharacterized protein</fullName>
    </submittedName>
</protein>
<evidence type="ECO:0000313" key="2">
    <source>
        <dbReference type="EMBL" id="KAH1106712.1"/>
    </source>
</evidence>
<dbReference type="Proteomes" id="UP000828251">
    <property type="component" value="Unassembled WGS sequence"/>
</dbReference>
<keyword evidence="1" id="KW-0175">Coiled coil</keyword>
<dbReference type="OrthoDB" id="996639at2759"/>
<feature type="coiled-coil region" evidence="1">
    <location>
        <begin position="21"/>
        <end position="87"/>
    </location>
</feature>
<sequence length="115" mass="12798">MMKGENKQKVSMETCGRSRKNSKLKDILSALECRVNNLEESMGGAKETLEALNVGMDDQTNKLVKKHDALEAMVTTLKEQVVKLKGKLIICKVVLGNRMLASGPKQHRMDVLKSK</sequence>
<organism evidence="2 3">
    <name type="scientific">Gossypium stocksii</name>
    <dbReference type="NCBI Taxonomy" id="47602"/>
    <lineage>
        <taxon>Eukaryota</taxon>
        <taxon>Viridiplantae</taxon>
        <taxon>Streptophyta</taxon>
        <taxon>Embryophyta</taxon>
        <taxon>Tracheophyta</taxon>
        <taxon>Spermatophyta</taxon>
        <taxon>Magnoliopsida</taxon>
        <taxon>eudicotyledons</taxon>
        <taxon>Gunneridae</taxon>
        <taxon>Pentapetalae</taxon>
        <taxon>rosids</taxon>
        <taxon>malvids</taxon>
        <taxon>Malvales</taxon>
        <taxon>Malvaceae</taxon>
        <taxon>Malvoideae</taxon>
        <taxon>Gossypium</taxon>
    </lineage>
</organism>
<reference evidence="2 3" key="1">
    <citation type="journal article" date="2021" name="Plant Biotechnol. J.">
        <title>Multi-omics assisted identification of the key and species-specific regulatory components of drought-tolerant mechanisms in Gossypium stocksii.</title>
        <authorList>
            <person name="Yu D."/>
            <person name="Ke L."/>
            <person name="Zhang D."/>
            <person name="Wu Y."/>
            <person name="Sun Y."/>
            <person name="Mei J."/>
            <person name="Sun J."/>
            <person name="Sun Y."/>
        </authorList>
    </citation>
    <scope>NUCLEOTIDE SEQUENCE [LARGE SCALE GENOMIC DNA]</scope>
    <source>
        <strain evidence="3">cv. E1</strain>
        <tissue evidence="2">Leaf</tissue>
    </source>
</reference>
<evidence type="ECO:0000313" key="3">
    <source>
        <dbReference type="Proteomes" id="UP000828251"/>
    </source>
</evidence>
<keyword evidence="3" id="KW-1185">Reference proteome</keyword>
<accession>A0A9D3W169</accession>
<proteinExistence type="predicted"/>
<dbReference type="AlphaFoldDB" id="A0A9D3W169"/>
<dbReference type="EMBL" id="JAIQCV010000004">
    <property type="protein sequence ID" value="KAH1106712.1"/>
    <property type="molecule type" value="Genomic_DNA"/>
</dbReference>
<comment type="caution">
    <text evidence="2">The sequence shown here is derived from an EMBL/GenBank/DDBJ whole genome shotgun (WGS) entry which is preliminary data.</text>
</comment>
<evidence type="ECO:0000256" key="1">
    <source>
        <dbReference type="SAM" id="Coils"/>
    </source>
</evidence>